<evidence type="ECO:0000313" key="3">
    <source>
        <dbReference type="Proteomes" id="UP001251374"/>
    </source>
</evidence>
<keyword evidence="1" id="KW-0732">Signal</keyword>
<reference evidence="2 3" key="1">
    <citation type="submission" date="2023-04" db="EMBL/GenBank/DDBJ databases">
        <title>A long-awaited taxogenomic arrangement of the family Halomonadaceae.</title>
        <authorList>
            <person name="De La Haba R."/>
            <person name="Chuvochina M."/>
            <person name="Wittouck S."/>
            <person name="Arahal D.R."/>
            <person name="Sanchez-Porro C."/>
            <person name="Hugenholtz P."/>
            <person name="Ventosa A."/>
        </authorList>
    </citation>
    <scope>NUCLEOTIDE SEQUENCE [LARGE SCALE GENOMIC DNA]</scope>
    <source>
        <strain evidence="2 3">DSM 26770</strain>
    </source>
</reference>
<sequence>MATFTISRTLLLGLMLTTGLGASHANDSVGAPAPQVAALGERLTGEITSSDELNGKDGSFYQRHHLMLEAGSVVEFELGGALRGSLSLFAPDGEWLAASDDAAGAKLRQRIAEDGNHMLVVSGEDARSFGPYRLDSQQLETRSAGDITAPIELTGWLDGDGNRYRLHIEEAGVYRIDMRSEDLDAYLELSGPNGLALSDDDSGQHLDARLTAQLDAGEYTLIARPSFGEDRGLYTLDIAAQRMPDGGELHHGGPLDLDTQVDGWFHGEEIDYQITLSERLDVVIDMQSEDFDSYLTLTGNGVTISDDDSGSGLDARLQTLLDPGQYTISAGSFGSGSGRFRLATRTQAVTDDEGSELSLDEARAARLVPGARDHYSLQIETPGMYVIDMRSSEVDAYLEIEGEELYLSDDDSGDGVDAQLTVRLEAGHYRVTARAFNSSDVGSYVISVTQP</sequence>
<gene>
    <name evidence="2" type="ORF">QC821_08120</name>
</gene>
<evidence type="ECO:0008006" key="4">
    <source>
        <dbReference type="Google" id="ProtNLM"/>
    </source>
</evidence>
<evidence type="ECO:0000313" key="2">
    <source>
        <dbReference type="EMBL" id="MDR5905234.1"/>
    </source>
</evidence>
<keyword evidence="3" id="KW-1185">Reference proteome</keyword>
<name>A0ABU1HEN0_9GAMM</name>
<comment type="caution">
    <text evidence="2">The sequence shown here is derived from an EMBL/GenBank/DDBJ whole genome shotgun (WGS) entry which is preliminary data.</text>
</comment>
<dbReference type="Gene3D" id="2.60.120.380">
    <property type="match status" value="3"/>
</dbReference>
<accession>A0ABU1HEN0</accession>
<feature type="signal peptide" evidence="1">
    <location>
        <begin position="1"/>
        <end position="25"/>
    </location>
</feature>
<dbReference type="SUPFAM" id="SSF50956">
    <property type="entry name" value="Thermostable phytase (3-phytase)"/>
    <property type="match status" value="1"/>
</dbReference>
<feature type="chain" id="PRO_5045960295" description="Peptidase" evidence="1">
    <location>
        <begin position="26"/>
        <end position="451"/>
    </location>
</feature>
<proteinExistence type="predicted"/>
<dbReference type="Proteomes" id="UP001251374">
    <property type="component" value="Unassembled WGS sequence"/>
</dbReference>
<dbReference type="RefSeq" id="WP_309719474.1">
    <property type="nucleotide sequence ID" value="NZ_JARWAM010000005.1"/>
</dbReference>
<organism evidence="2 3">
    <name type="scientific">Franzmannia qiaohouensis</name>
    <dbReference type="NCBI Taxonomy" id="1329370"/>
    <lineage>
        <taxon>Bacteria</taxon>
        <taxon>Pseudomonadati</taxon>
        <taxon>Pseudomonadota</taxon>
        <taxon>Gammaproteobacteria</taxon>
        <taxon>Oceanospirillales</taxon>
        <taxon>Halomonadaceae</taxon>
        <taxon>Franzmannia</taxon>
    </lineage>
</organism>
<evidence type="ECO:0000256" key="1">
    <source>
        <dbReference type="SAM" id="SignalP"/>
    </source>
</evidence>
<dbReference type="EMBL" id="JARWAM010000005">
    <property type="protein sequence ID" value="MDR5905234.1"/>
    <property type="molecule type" value="Genomic_DNA"/>
</dbReference>
<protein>
    <recommendedName>
        <fullName evidence="4">Peptidase</fullName>
    </recommendedName>
</protein>